<organism evidence="2 3">
    <name type="scientific">Hypholoma sublateritium (strain FD-334 SS-4)</name>
    <dbReference type="NCBI Taxonomy" id="945553"/>
    <lineage>
        <taxon>Eukaryota</taxon>
        <taxon>Fungi</taxon>
        <taxon>Dikarya</taxon>
        <taxon>Basidiomycota</taxon>
        <taxon>Agaricomycotina</taxon>
        <taxon>Agaricomycetes</taxon>
        <taxon>Agaricomycetidae</taxon>
        <taxon>Agaricales</taxon>
        <taxon>Agaricineae</taxon>
        <taxon>Strophariaceae</taxon>
        <taxon>Hypholoma</taxon>
    </lineage>
</organism>
<name>A0A0D2NT38_HYPSF</name>
<dbReference type="STRING" id="945553.A0A0D2NT38"/>
<gene>
    <name evidence="2" type="ORF">HYPSUDRAFT_204321</name>
</gene>
<dbReference type="OMA" id="DTERWRY"/>
<feature type="region of interest" description="Disordered" evidence="1">
    <location>
        <begin position="30"/>
        <end position="70"/>
    </location>
</feature>
<feature type="compositionally biased region" description="Basic residues" evidence="1">
    <location>
        <begin position="123"/>
        <end position="140"/>
    </location>
</feature>
<proteinExistence type="predicted"/>
<accession>A0A0D2NT38</accession>
<dbReference type="AlphaFoldDB" id="A0A0D2NT38"/>
<keyword evidence="3" id="KW-1185">Reference proteome</keyword>
<reference evidence="3" key="1">
    <citation type="submission" date="2014-04" db="EMBL/GenBank/DDBJ databases">
        <title>Evolutionary Origins and Diversification of the Mycorrhizal Mutualists.</title>
        <authorList>
            <consortium name="DOE Joint Genome Institute"/>
            <consortium name="Mycorrhizal Genomics Consortium"/>
            <person name="Kohler A."/>
            <person name="Kuo A."/>
            <person name="Nagy L.G."/>
            <person name="Floudas D."/>
            <person name="Copeland A."/>
            <person name="Barry K.W."/>
            <person name="Cichocki N."/>
            <person name="Veneault-Fourrey C."/>
            <person name="LaButti K."/>
            <person name="Lindquist E.A."/>
            <person name="Lipzen A."/>
            <person name="Lundell T."/>
            <person name="Morin E."/>
            <person name="Murat C."/>
            <person name="Riley R."/>
            <person name="Ohm R."/>
            <person name="Sun H."/>
            <person name="Tunlid A."/>
            <person name="Henrissat B."/>
            <person name="Grigoriev I.V."/>
            <person name="Hibbett D.S."/>
            <person name="Martin F."/>
        </authorList>
    </citation>
    <scope>NUCLEOTIDE SEQUENCE [LARGE SCALE GENOMIC DNA]</scope>
    <source>
        <strain evidence="3">FD-334 SS-4</strain>
    </source>
</reference>
<protein>
    <submittedName>
        <fullName evidence="2">Uncharacterized protein</fullName>
    </submittedName>
</protein>
<evidence type="ECO:0000313" key="2">
    <source>
        <dbReference type="EMBL" id="KJA19731.1"/>
    </source>
</evidence>
<sequence>MTEYNYSLEAIERHNAMLADTERWRYHAHQYPNGDPYTSQSEDEELAPEDSLSQVGVPSPQHYPTMQIAGNPYPQAYQQAPGYLHAQVYHTQLTYTGHYPPAQFLAPPPNTYGYGHGSSSSRKSSRRYGHHHTSGSRSHHASPSSASIPLPGNSLAARYVPTLSLQSSSSTIERAYSTPPHGSYFPPYSAGYPVQQQLMQPATTAYPASAPLMAPYQYTSPTGTLAPYAQTVYSPPPSSRSQSHSRRRRSSHSDSHSRSSYTHVSTSNTPGTYVQASGHQHAIVHYGNGGRVIIPPNGSVVVRC</sequence>
<feature type="region of interest" description="Disordered" evidence="1">
    <location>
        <begin position="227"/>
        <end position="274"/>
    </location>
</feature>
<dbReference type="Proteomes" id="UP000054270">
    <property type="component" value="Unassembled WGS sequence"/>
</dbReference>
<feature type="region of interest" description="Disordered" evidence="1">
    <location>
        <begin position="107"/>
        <end position="149"/>
    </location>
</feature>
<dbReference type="EMBL" id="KN817574">
    <property type="protein sequence ID" value="KJA19731.1"/>
    <property type="molecule type" value="Genomic_DNA"/>
</dbReference>
<evidence type="ECO:0000256" key="1">
    <source>
        <dbReference type="SAM" id="MobiDB-lite"/>
    </source>
</evidence>
<evidence type="ECO:0000313" key="3">
    <source>
        <dbReference type="Proteomes" id="UP000054270"/>
    </source>
</evidence>
<feature type="compositionally biased region" description="Polar residues" evidence="1">
    <location>
        <begin position="261"/>
        <end position="274"/>
    </location>
</feature>